<dbReference type="KEGG" id="gtt:GUITHDRAFT_149647"/>
<dbReference type="GO" id="GO:0034338">
    <property type="term" value="F:short-chain carboxylesterase activity"/>
    <property type="evidence" value="ECO:0007669"/>
    <property type="project" value="TreeGrafter"/>
</dbReference>
<evidence type="ECO:0000313" key="5">
    <source>
        <dbReference type="EnsemblProtists" id="EKX30840"/>
    </source>
</evidence>
<gene>
    <name evidence="4" type="ORF">GUITHDRAFT_149647</name>
</gene>
<dbReference type="Gene3D" id="3.40.50.1820">
    <property type="entry name" value="alpha/beta hydrolase"/>
    <property type="match status" value="1"/>
</dbReference>
<keyword evidence="6" id="KW-1185">Reference proteome</keyword>
<feature type="chain" id="PRO_5008769609" description="Serine aminopeptidase S33 domain-containing protein" evidence="3">
    <location>
        <begin position="23"/>
        <end position="230"/>
    </location>
</feature>
<dbReference type="InterPro" id="IPR050960">
    <property type="entry name" value="AB_hydrolase_4_sf"/>
</dbReference>
<feature type="region of interest" description="Disordered" evidence="2">
    <location>
        <begin position="64"/>
        <end position="90"/>
    </location>
</feature>
<protein>
    <recommendedName>
        <fullName evidence="7">Serine aminopeptidase S33 domain-containing protein</fullName>
    </recommendedName>
</protein>
<dbReference type="AlphaFoldDB" id="L1I4S9"/>
<dbReference type="InterPro" id="IPR029058">
    <property type="entry name" value="AB_hydrolase_fold"/>
</dbReference>
<keyword evidence="3" id="KW-0732">Signal</keyword>
<dbReference type="OrthoDB" id="247542at2759"/>
<dbReference type="SUPFAM" id="SSF53474">
    <property type="entry name" value="alpha/beta-Hydrolases"/>
    <property type="match status" value="1"/>
</dbReference>
<reference evidence="6" key="2">
    <citation type="submission" date="2012-11" db="EMBL/GenBank/DDBJ databases">
        <authorList>
            <person name="Kuo A."/>
            <person name="Curtis B.A."/>
            <person name="Tanifuji G."/>
            <person name="Burki F."/>
            <person name="Gruber A."/>
            <person name="Irimia M."/>
            <person name="Maruyama S."/>
            <person name="Arias M.C."/>
            <person name="Ball S.G."/>
            <person name="Gile G.H."/>
            <person name="Hirakawa Y."/>
            <person name="Hopkins J.F."/>
            <person name="Rensing S.A."/>
            <person name="Schmutz J."/>
            <person name="Symeonidi A."/>
            <person name="Elias M."/>
            <person name="Eveleigh R.J."/>
            <person name="Herman E.K."/>
            <person name="Klute M.J."/>
            <person name="Nakayama T."/>
            <person name="Obornik M."/>
            <person name="Reyes-Prieto A."/>
            <person name="Armbrust E.V."/>
            <person name="Aves S.J."/>
            <person name="Beiko R.G."/>
            <person name="Coutinho P."/>
            <person name="Dacks J.B."/>
            <person name="Durnford D.G."/>
            <person name="Fast N.M."/>
            <person name="Green B.R."/>
            <person name="Grisdale C."/>
            <person name="Hempe F."/>
            <person name="Henrissat B."/>
            <person name="Hoppner M.P."/>
            <person name="Ishida K.-I."/>
            <person name="Kim E."/>
            <person name="Koreny L."/>
            <person name="Kroth P.G."/>
            <person name="Liu Y."/>
            <person name="Malik S.-B."/>
            <person name="Maier U.G."/>
            <person name="McRose D."/>
            <person name="Mock T."/>
            <person name="Neilson J.A."/>
            <person name="Onodera N.T."/>
            <person name="Poole A.M."/>
            <person name="Pritham E.J."/>
            <person name="Richards T.A."/>
            <person name="Rocap G."/>
            <person name="Roy S.W."/>
            <person name="Sarai C."/>
            <person name="Schaack S."/>
            <person name="Shirato S."/>
            <person name="Slamovits C.H."/>
            <person name="Spencer D.F."/>
            <person name="Suzuki S."/>
            <person name="Worden A.Z."/>
            <person name="Zauner S."/>
            <person name="Barry K."/>
            <person name="Bell C."/>
            <person name="Bharti A.K."/>
            <person name="Crow J.A."/>
            <person name="Grimwood J."/>
            <person name="Kramer R."/>
            <person name="Lindquist E."/>
            <person name="Lucas S."/>
            <person name="Salamov A."/>
            <person name="McFadden G.I."/>
            <person name="Lane C.E."/>
            <person name="Keeling P.J."/>
            <person name="Gray M.W."/>
            <person name="Grigoriev I.V."/>
            <person name="Archibald J.M."/>
        </authorList>
    </citation>
    <scope>NUCLEOTIDE SEQUENCE</scope>
    <source>
        <strain evidence="6">CCMP2712</strain>
    </source>
</reference>
<dbReference type="EnsemblProtists" id="EKX30840">
    <property type="protein sequence ID" value="EKX30840"/>
    <property type="gene ID" value="GUITHDRAFT_149647"/>
</dbReference>
<dbReference type="RefSeq" id="XP_005817820.1">
    <property type="nucleotide sequence ID" value="XM_005817763.1"/>
</dbReference>
<comment type="similarity">
    <text evidence="1">Belongs to the AB hydrolase superfamily. AB hydrolase 4 family.</text>
</comment>
<reference evidence="5" key="3">
    <citation type="submission" date="2016-03" db="UniProtKB">
        <authorList>
            <consortium name="EnsemblProtists"/>
        </authorList>
    </citation>
    <scope>IDENTIFICATION</scope>
</reference>
<dbReference type="Proteomes" id="UP000011087">
    <property type="component" value="Unassembled WGS sequence"/>
</dbReference>
<dbReference type="PaxDb" id="55529-EKX30840"/>
<feature type="compositionally biased region" description="Low complexity" evidence="2">
    <location>
        <begin position="73"/>
        <end position="90"/>
    </location>
</feature>
<evidence type="ECO:0000313" key="4">
    <source>
        <dbReference type="EMBL" id="EKX30840.1"/>
    </source>
</evidence>
<dbReference type="EMBL" id="JH993510">
    <property type="protein sequence ID" value="EKX30840.1"/>
    <property type="molecule type" value="Genomic_DNA"/>
</dbReference>
<dbReference type="HOGENOM" id="CLU_1207544_0_0_1"/>
<reference evidence="4 6" key="1">
    <citation type="journal article" date="2012" name="Nature">
        <title>Algal genomes reveal evolutionary mosaicism and the fate of nucleomorphs.</title>
        <authorList>
            <consortium name="DOE Joint Genome Institute"/>
            <person name="Curtis B.A."/>
            <person name="Tanifuji G."/>
            <person name="Burki F."/>
            <person name="Gruber A."/>
            <person name="Irimia M."/>
            <person name="Maruyama S."/>
            <person name="Arias M.C."/>
            <person name="Ball S.G."/>
            <person name="Gile G.H."/>
            <person name="Hirakawa Y."/>
            <person name="Hopkins J.F."/>
            <person name="Kuo A."/>
            <person name="Rensing S.A."/>
            <person name="Schmutz J."/>
            <person name="Symeonidi A."/>
            <person name="Elias M."/>
            <person name="Eveleigh R.J."/>
            <person name="Herman E.K."/>
            <person name="Klute M.J."/>
            <person name="Nakayama T."/>
            <person name="Obornik M."/>
            <person name="Reyes-Prieto A."/>
            <person name="Armbrust E.V."/>
            <person name="Aves S.J."/>
            <person name="Beiko R.G."/>
            <person name="Coutinho P."/>
            <person name="Dacks J.B."/>
            <person name="Durnford D.G."/>
            <person name="Fast N.M."/>
            <person name="Green B.R."/>
            <person name="Grisdale C.J."/>
            <person name="Hempel F."/>
            <person name="Henrissat B."/>
            <person name="Hoppner M.P."/>
            <person name="Ishida K."/>
            <person name="Kim E."/>
            <person name="Koreny L."/>
            <person name="Kroth P.G."/>
            <person name="Liu Y."/>
            <person name="Malik S.B."/>
            <person name="Maier U.G."/>
            <person name="McRose D."/>
            <person name="Mock T."/>
            <person name="Neilson J.A."/>
            <person name="Onodera N.T."/>
            <person name="Poole A.M."/>
            <person name="Pritham E.J."/>
            <person name="Richards T.A."/>
            <person name="Rocap G."/>
            <person name="Roy S.W."/>
            <person name="Sarai C."/>
            <person name="Schaack S."/>
            <person name="Shirato S."/>
            <person name="Slamovits C.H."/>
            <person name="Spencer D.F."/>
            <person name="Suzuki S."/>
            <person name="Worden A.Z."/>
            <person name="Zauner S."/>
            <person name="Barry K."/>
            <person name="Bell C."/>
            <person name="Bharti A.K."/>
            <person name="Crow J.A."/>
            <person name="Grimwood J."/>
            <person name="Kramer R."/>
            <person name="Lindquist E."/>
            <person name="Lucas S."/>
            <person name="Salamov A."/>
            <person name="McFadden G.I."/>
            <person name="Lane C.E."/>
            <person name="Keeling P.J."/>
            <person name="Gray M.W."/>
            <person name="Grigoriev I.V."/>
            <person name="Archibald J.M."/>
        </authorList>
    </citation>
    <scope>NUCLEOTIDE SEQUENCE</scope>
    <source>
        <strain evidence="4 6">CCMP2712</strain>
    </source>
</reference>
<evidence type="ECO:0000256" key="1">
    <source>
        <dbReference type="ARBA" id="ARBA00010884"/>
    </source>
</evidence>
<dbReference type="STRING" id="905079.L1I4S9"/>
<feature type="signal peptide" evidence="3">
    <location>
        <begin position="1"/>
        <end position="22"/>
    </location>
</feature>
<dbReference type="PANTHER" id="PTHR10794">
    <property type="entry name" value="ABHYDROLASE DOMAIN-CONTAINING PROTEIN"/>
    <property type="match status" value="1"/>
</dbReference>
<evidence type="ECO:0008006" key="7">
    <source>
        <dbReference type="Google" id="ProtNLM"/>
    </source>
</evidence>
<evidence type="ECO:0000313" key="6">
    <source>
        <dbReference type="Proteomes" id="UP000011087"/>
    </source>
</evidence>
<dbReference type="GeneID" id="17287560"/>
<name>L1I4S9_GUITC</name>
<evidence type="ECO:0000256" key="2">
    <source>
        <dbReference type="SAM" id="MobiDB-lite"/>
    </source>
</evidence>
<proteinExistence type="inferred from homology"/>
<dbReference type="PANTHER" id="PTHR10794:SF94">
    <property type="entry name" value="ESTERASE YHET-RELATED"/>
    <property type="match status" value="1"/>
</dbReference>
<sequence>MVASPLLLLLPSSLLLLSSCSSCPPLLFASSSSRLLGSKLPISFSKSASSPLTARTRALFTVASPRRRPPPSSLSAMVASSSPSPSTLIPSSPATDMVQVLSSFPARTYRPPWWARQAHVNTIVGALFATPPTPSYERERWTTPDGDFVDIDFLRSELPASRGIVLLYHGLESNSLAPLTVRQARSLSMAGFDVAAIGFRGCSGEDNLTPGGYHLGFTDDVHFIAKRLHE</sequence>
<dbReference type="GO" id="GO:0047372">
    <property type="term" value="F:monoacylglycerol lipase activity"/>
    <property type="evidence" value="ECO:0007669"/>
    <property type="project" value="TreeGrafter"/>
</dbReference>
<organism evidence="4">
    <name type="scientific">Guillardia theta (strain CCMP2712)</name>
    <name type="common">Cryptophyte</name>
    <dbReference type="NCBI Taxonomy" id="905079"/>
    <lineage>
        <taxon>Eukaryota</taxon>
        <taxon>Cryptophyceae</taxon>
        <taxon>Pyrenomonadales</taxon>
        <taxon>Geminigeraceae</taxon>
        <taxon>Guillardia</taxon>
    </lineage>
</organism>
<accession>L1I4S9</accession>
<evidence type="ECO:0000256" key="3">
    <source>
        <dbReference type="SAM" id="SignalP"/>
    </source>
</evidence>
<feature type="non-terminal residue" evidence="4">
    <location>
        <position position="1"/>
    </location>
</feature>